<name>A0A914V8J2_9BILA</name>
<evidence type="ECO:0000256" key="4">
    <source>
        <dbReference type="ARBA" id="ARBA00023136"/>
    </source>
</evidence>
<feature type="transmembrane region" description="Helical" evidence="5">
    <location>
        <begin position="101"/>
        <end position="120"/>
    </location>
</feature>
<dbReference type="InterPro" id="IPR017452">
    <property type="entry name" value="GPCR_Rhodpsn_7TM"/>
</dbReference>
<accession>A0A914V8J2</accession>
<protein>
    <submittedName>
        <fullName evidence="8">G-protein coupled receptors family 1 profile domain-containing protein</fullName>
    </submittedName>
</protein>
<evidence type="ECO:0000313" key="7">
    <source>
        <dbReference type="Proteomes" id="UP000887566"/>
    </source>
</evidence>
<dbReference type="PANTHER" id="PTHR23360">
    <property type="entry name" value="G-PROTEIN COUPLED RECEPTORS FAMILY 1 PROFILE DOMAIN-CONTAINING PROTEIN-RELATED"/>
    <property type="match status" value="1"/>
</dbReference>
<dbReference type="SUPFAM" id="SSF81321">
    <property type="entry name" value="Family A G protein-coupled receptor-like"/>
    <property type="match status" value="1"/>
</dbReference>
<feature type="transmembrane region" description="Helical" evidence="5">
    <location>
        <begin position="270"/>
        <end position="289"/>
    </location>
</feature>
<dbReference type="InterPro" id="IPR000276">
    <property type="entry name" value="GPCR_Rhodpsn"/>
</dbReference>
<evidence type="ECO:0000313" key="8">
    <source>
        <dbReference type="WBParaSite" id="PSAMB.scaffold1662size28924.g14311.t1"/>
    </source>
</evidence>
<feature type="transmembrane region" description="Helical" evidence="5">
    <location>
        <begin position="74"/>
        <end position="94"/>
    </location>
</feature>
<feature type="transmembrane region" description="Helical" evidence="5">
    <location>
        <begin position="132"/>
        <end position="151"/>
    </location>
</feature>
<keyword evidence="2 5" id="KW-0812">Transmembrane</keyword>
<feature type="transmembrane region" description="Helical" evidence="5">
    <location>
        <begin position="231"/>
        <end position="250"/>
    </location>
</feature>
<dbReference type="Proteomes" id="UP000887566">
    <property type="component" value="Unplaced"/>
</dbReference>
<feature type="transmembrane region" description="Helical" evidence="5">
    <location>
        <begin position="190"/>
        <end position="211"/>
    </location>
</feature>
<keyword evidence="3 5" id="KW-1133">Transmembrane helix</keyword>
<evidence type="ECO:0000256" key="5">
    <source>
        <dbReference type="SAM" id="Phobius"/>
    </source>
</evidence>
<comment type="subcellular location">
    <subcellularLocation>
        <location evidence="1">Membrane</location>
    </subcellularLocation>
</comment>
<dbReference type="SMART" id="SM01381">
    <property type="entry name" value="7TM_GPCR_Srsx"/>
    <property type="match status" value="1"/>
</dbReference>
<dbReference type="GO" id="GO:0016020">
    <property type="term" value="C:membrane"/>
    <property type="evidence" value="ECO:0007669"/>
    <property type="project" value="UniProtKB-SubCell"/>
</dbReference>
<evidence type="ECO:0000256" key="1">
    <source>
        <dbReference type="ARBA" id="ARBA00004370"/>
    </source>
</evidence>
<dbReference type="WBParaSite" id="PSAMB.scaffold1662size28924.g14311.t1">
    <property type="protein sequence ID" value="PSAMB.scaffold1662size28924.g14311.t1"/>
    <property type="gene ID" value="PSAMB.scaffold1662size28924.g14311"/>
</dbReference>
<evidence type="ECO:0000256" key="3">
    <source>
        <dbReference type="ARBA" id="ARBA00022989"/>
    </source>
</evidence>
<sequence length="342" mass="38332">MTLSPIYFLIVLTGFLQFSTNLVIAIIILRFKGLRREKEYVIFLGQAIADGIDGIPSMYAGIYRIFLTLYGNPLAPATPFYCMIVGLHNSIWAWSDTAQSLMMLVVSVDRLLAVAIPLRYHALTSTYAKRTVAAVFLYCLASASSAWIYPITELAKSNDSANYSITHAYPTGLCSTTATVGVIFNEYYTNIRVCAVIGSVVLYILVIILFAKHMRKFDSPIRHDINHKRQLRLTITLGFQCAFHIIFYIIPLMLVSTMSLGFNIISSTTQSYLLIFTNANAIINLFIYLKRQKEFRFAFKTALANQKLAPIMSLWPVQAMGTPKIVINNRVGNTSFSVPIKA</sequence>
<dbReference type="Pfam" id="PF10320">
    <property type="entry name" value="7TM_GPCR_Srsx"/>
    <property type="match status" value="1"/>
</dbReference>
<dbReference type="InterPro" id="IPR047130">
    <property type="entry name" value="7TM_GPCR_Srsx_nematod"/>
</dbReference>
<dbReference type="AlphaFoldDB" id="A0A914V8J2"/>
<feature type="transmembrane region" description="Helical" evidence="5">
    <location>
        <begin position="6"/>
        <end position="29"/>
    </location>
</feature>
<organism evidence="7 8">
    <name type="scientific">Plectus sambesii</name>
    <dbReference type="NCBI Taxonomy" id="2011161"/>
    <lineage>
        <taxon>Eukaryota</taxon>
        <taxon>Metazoa</taxon>
        <taxon>Ecdysozoa</taxon>
        <taxon>Nematoda</taxon>
        <taxon>Chromadorea</taxon>
        <taxon>Plectida</taxon>
        <taxon>Plectina</taxon>
        <taxon>Plectoidea</taxon>
        <taxon>Plectidae</taxon>
        <taxon>Plectus</taxon>
    </lineage>
</organism>
<keyword evidence="4 5" id="KW-0472">Membrane</keyword>
<evidence type="ECO:0000256" key="2">
    <source>
        <dbReference type="ARBA" id="ARBA00022692"/>
    </source>
</evidence>
<dbReference type="InterPro" id="IPR019424">
    <property type="entry name" value="7TM_GPCR_Srsx"/>
</dbReference>
<dbReference type="PROSITE" id="PS50262">
    <property type="entry name" value="G_PROTEIN_RECEP_F1_2"/>
    <property type="match status" value="1"/>
</dbReference>
<dbReference type="Gene3D" id="1.20.1070.10">
    <property type="entry name" value="Rhodopsin 7-helix transmembrane proteins"/>
    <property type="match status" value="1"/>
</dbReference>
<proteinExistence type="predicted"/>
<feature type="domain" description="G-protein coupled receptors family 1 profile" evidence="6">
    <location>
        <begin position="20"/>
        <end position="288"/>
    </location>
</feature>
<keyword evidence="7" id="KW-1185">Reference proteome</keyword>
<dbReference type="GO" id="GO:0004930">
    <property type="term" value="F:G protein-coupled receptor activity"/>
    <property type="evidence" value="ECO:0007669"/>
    <property type="project" value="InterPro"/>
</dbReference>
<reference evidence="8" key="1">
    <citation type="submission" date="2022-11" db="UniProtKB">
        <authorList>
            <consortium name="WormBaseParasite"/>
        </authorList>
    </citation>
    <scope>IDENTIFICATION</scope>
</reference>
<evidence type="ECO:0000259" key="6">
    <source>
        <dbReference type="PROSITE" id="PS50262"/>
    </source>
</evidence>